<accession>A0ABM7RAU2</accession>
<keyword evidence="2" id="KW-0812">Transmembrane</keyword>
<protein>
    <submittedName>
        <fullName evidence="3">Uncharacterized protein</fullName>
    </submittedName>
</protein>
<keyword evidence="4" id="KW-1185">Reference proteome</keyword>
<dbReference type="Pfam" id="PF19560">
    <property type="entry name" value="DUF6082"/>
    <property type="match status" value="1"/>
</dbReference>
<name>A0ABM7RAU2_9BACT</name>
<keyword evidence="2" id="KW-0472">Membrane</keyword>
<feature type="compositionally biased region" description="Basic and acidic residues" evidence="1">
    <location>
        <begin position="149"/>
        <end position="170"/>
    </location>
</feature>
<organism evidence="3 4">
    <name type="scientific">Haloferula helveola</name>
    <dbReference type="NCBI Taxonomy" id="490095"/>
    <lineage>
        <taxon>Bacteria</taxon>
        <taxon>Pseudomonadati</taxon>
        <taxon>Verrucomicrobiota</taxon>
        <taxon>Verrucomicrobiia</taxon>
        <taxon>Verrucomicrobiales</taxon>
        <taxon>Verrucomicrobiaceae</taxon>
        <taxon>Haloferula</taxon>
    </lineage>
</organism>
<evidence type="ECO:0000313" key="3">
    <source>
        <dbReference type="EMBL" id="BCX48580.1"/>
    </source>
</evidence>
<evidence type="ECO:0000256" key="2">
    <source>
        <dbReference type="SAM" id="Phobius"/>
    </source>
</evidence>
<reference evidence="3 4" key="1">
    <citation type="submission" date="2021-06" db="EMBL/GenBank/DDBJ databases">
        <title>Complete genome of Haloferula helveola possessing various polysaccharide degrading enzymes.</title>
        <authorList>
            <person name="Takami H."/>
            <person name="Huang C."/>
            <person name="Hamasaki K."/>
        </authorList>
    </citation>
    <scope>NUCLEOTIDE SEQUENCE [LARGE SCALE GENOMIC DNA]</scope>
    <source>
        <strain evidence="3 4">CN-1</strain>
    </source>
</reference>
<evidence type="ECO:0000313" key="4">
    <source>
        <dbReference type="Proteomes" id="UP001374893"/>
    </source>
</evidence>
<dbReference type="Proteomes" id="UP001374893">
    <property type="component" value="Chromosome"/>
</dbReference>
<evidence type="ECO:0000256" key="1">
    <source>
        <dbReference type="SAM" id="MobiDB-lite"/>
    </source>
</evidence>
<sequence>MPAEPSWKEQNLGIPEWIAVVSVVVALISLAIQQHLSRQQSRFEARARQYDRTTALLFKAMDNPDLLDAISGDSGEDQRQRRFRQVWINHTMVMFGQRRLFTSAEWKSTLEDIRDFMNAPEIRTHWERYGCYYAPDFREFIDSTIYPRKGGDSVKEPPPKASEEHQASLT</sequence>
<keyword evidence="2" id="KW-1133">Transmembrane helix</keyword>
<feature type="region of interest" description="Disordered" evidence="1">
    <location>
        <begin position="148"/>
        <end position="170"/>
    </location>
</feature>
<dbReference type="EMBL" id="AP024702">
    <property type="protein sequence ID" value="BCX48580.1"/>
    <property type="molecule type" value="Genomic_DNA"/>
</dbReference>
<gene>
    <name evidence="3" type="ORF">HAHE_24880</name>
</gene>
<dbReference type="RefSeq" id="WP_338684873.1">
    <property type="nucleotide sequence ID" value="NZ_AP024702.1"/>
</dbReference>
<proteinExistence type="predicted"/>
<dbReference type="InterPro" id="IPR045728">
    <property type="entry name" value="DUF6082"/>
</dbReference>
<feature type="transmembrane region" description="Helical" evidence="2">
    <location>
        <begin position="12"/>
        <end position="32"/>
    </location>
</feature>